<feature type="transmembrane region" description="Helical" evidence="1">
    <location>
        <begin position="100"/>
        <end position="121"/>
    </location>
</feature>
<dbReference type="Pfam" id="PF02517">
    <property type="entry name" value="Rce1-like"/>
    <property type="match status" value="1"/>
</dbReference>
<evidence type="ECO:0000313" key="4">
    <source>
        <dbReference type="Proteomes" id="UP001597511"/>
    </source>
</evidence>
<reference evidence="4" key="1">
    <citation type="journal article" date="2019" name="Int. J. Syst. Evol. Microbiol.">
        <title>The Global Catalogue of Microorganisms (GCM) 10K type strain sequencing project: providing services to taxonomists for standard genome sequencing and annotation.</title>
        <authorList>
            <consortium name="The Broad Institute Genomics Platform"/>
            <consortium name="The Broad Institute Genome Sequencing Center for Infectious Disease"/>
            <person name="Wu L."/>
            <person name="Ma J."/>
        </authorList>
    </citation>
    <scope>NUCLEOTIDE SEQUENCE [LARGE SCALE GENOMIC DNA]</scope>
    <source>
        <strain evidence="4">KCTC 23299</strain>
    </source>
</reference>
<evidence type="ECO:0000259" key="2">
    <source>
        <dbReference type="Pfam" id="PF02517"/>
    </source>
</evidence>
<protein>
    <submittedName>
        <fullName evidence="3">CPBP family intramembrane glutamic endopeptidase</fullName>
        <ecNumber evidence="3">3.4.-.-</ecNumber>
    </submittedName>
</protein>
<keyword evidence="1" id="KW-0812">Transmembrane</keyword>
<feature type="transmembrane region" description="Helical" evidence="1">
    <location>
        <begin position="57"/>
        <end position="80"/>
    </location>
</feature>
<name>A0ABW6A936_9BACT</name>
<feature type="transmembrane region" description="Helical" evidence="1">
    <location>
        <begin position="183"/>
        <end position="203"/>
    </location>
</feature>
<accession>A0ABW6A936</accession>
<dbReference type="RefSeq" id="WP_386099933.1">
    <property type="nucleotide sequence ID" value="NZ_JBHUOZ010000003.1"/>
</dbReference>
<dbReference type="EMBL" id="JBHUOZ010000003">
    <property type="protein sequence ID" value="MFD2920826.1"/>
    <property type="molecule type" value="Genomic_DNA"/>
</dbReference>
<feature type="transmembrane region" description="Helical" evidence="1">
    <location>
        <begin position="133"/>
        <end position="153"/>
    </location>
</feature>
<gene>
    <name evidence="3" type="ORF">ACFS6H_13965</name>
</gene>
<dbReference type="PANTHER" id="PTHR39430">
    <property type="entry name" value="MEMBRANE-ASSOCIATED PROTEASE-RELATED"/>
    <property type="match status" value="1"/>
</dbReference>
<comment type="caution">
    <text evidence="3">The sequence shown here is derived from an EMBL/GenBank/DDBJ whole genome shotgun (WGS) entry which is preliminary data.</text>
</comment>
<dbReference type="PANTHER" id="PTHR39430:SF1">
    <property type="entry name" value="PROTEASE"/>
    <property type="match status" value="1"/>
</dbReference>
<keyword evidence="3" id="KW-0378">Hydrolase</keyword>
<feature type="transmembrane region" description="Helical" evidence="1">
    <location>
        <begin position="159"/>
        <end position="176"/>
    </location>
</feature>
<evidence type="ECO:0000313" key="3">
    <source>
        <dbReference type="EMBL" id="MFD2920826.1"/>
    </source>
</evidence>
<dbReference type="Proteomes" id="UP001597511">
    <property type="component" value="Unassembled WGS sequence"/>
</dbReference>
<keyword evidence="1" id="KW-0472">Membrane</keyword>
<evidence type="ECO:0000256" key="1">
    <source>
        <dbReference type="SAM" id="Phobius"/>
    </source>
</evidence>
<proteinExistence type="predicted"/>
<dbReference type="GO" id="GO:0016787">
    <property type="term" value="F:hydrolase activity"/>
    <property type="evidence" value="ECO:0007669"/>
    <property type="project" value="UniProtKB-KW"/>
</dbReference>
<feature type="transmembrane region" description="Helical" evidence="1">
    <location>
        <begin position="6"/>
        <end position="36"/>
    </location>
</feature>
<sequence length="209" mass="24064">MKEFLVVILLVVFPHLVPLPFYSYAIACLLVLYFWLRHQGGMFRNIGLLKKGFTLRAVAIGILSALAWVGFMQLLYIPLIKHLFTVPDYTEYNFIRENPSTLIMTITAAWLIGGLYEEIVFRGYIQNLLQKRIVSRFSIAISILLTSLLFGLYHWQQDIYGIVAAVLGGLFWGILYKKVNNNLWIPVISHAVFDTITLVLIYTDRFGHF</sequence>
<keyword evidence="1" id="KW-1133">Transmembrane helix</keyword>
<organism evidence="3 4">
    <name type="scientific">Terrimonas rubra</name>
    <dbReference type="NCBI Taxonomy" id="1035890"/>
    <lineage>
        <taxon>Bacteria</taxon>
        <taxon>Pseudomonadati</taxon>
        <taxon>Bacteroidota</taxon>
        <taxon>Chitinophagia</taxon>
        <taxon>Chitinophagales</taxon>
        <taxon>Chitinophagaceae</taxon>
        <taxon>Terrimonas</taxon>
    </lineage>
</organism>
<feature type="domain" description="CAAX prenyl protease 2/Lysostaphin resistance protein A-like" evidence="2">
    <location>
        <begin position="101"/>
        <end position="195"/>
    </location>
</feature>
<dbReference type="EC" id="3.4.-.-" evidence="3"/>
<dbReference type="InterPro" id="IPR003675">
    <property type="entry name" value="Rce1/LyrA-like_dom"/>
</dbReference>
<keyword evidence="4" id="KW-1185">Reference proteome</keyword>